<reference evidence="1 2" key="1">
    <citation type="submission" date="2017-07" db="EMBL/GenBank/DDBJ databases">
        <title>Isolation and whole genome analysis of endospore-forming bacteria from heroin.</title>
        <authorList>
            <person name="Kalinowski J."/>
            <person name="Ahrens B."/>
            <person name="Al-Dilaimi A."/>
            <person name="Winkler A."/>
            <person name="Wibberg D."/>
            <person name="Schleenbecker U."/>
            <person name="Ruckert C."/>
            <person name="Wolfel R."/>
            <person name="Grass G."/>
        </authorList>
    </citation>
    <scope>NUCLEOTIDE SEQUENCE [LARGE SCALE GENOMIC DNA]</scope>
    <source>
        <strain evidence="1 2">7539</strain>
    </source>
</reference>
<gene>
    <name evidence="1" type="ORF">CHH72_01075</name>
</gene>
<organism evidence="1 2">
    <name type="scientific">Shouchella clausii</name>
    <name type="common">Alkalihalobacillus clausii</name>
    <dbReference type="NCBI Taxonomy" id="79880"/>
    <lineage>
        <taxon>Bacteria</taxon>
        <taxon>Bacillati</taxon>
        <taxon>Bacillota</taxon>
        <taxon>Bacilli</taxon>
        <taxon>Bacillales</taxon>
        <taxon>Bacillaceae</taxon>
        <taxon>Shouchella</taxon>
    </lineage>
</organism>
<dbReference type="InterPro" id="IPR020277">
    <property type="entry name" value="DUF2624"/>
</dbReference>
<accession>A0A268P423</accession>
<evidence type="ECO:0000313" key="1">
    <source>
        <dbReference type="EMBL" id="PAE90514.1"/>
    </source>
</evidence>
<sequence length="88" mass="10284">MNIIMQQLINQKINSITESEFIQLAHKHGYQVTPAQTKAIFKIIKAQRIDIGNRAQIDQILERLRTETDPYIAGVVDELFEQFQHYLD</sequence>
<comment type="caution">
    <text evidence="1">The sequence shown here is derived from an EMBL/GenBank/DDBJ whole genome shotgun (WGS) entry which is preliminary data.</text>
</comment>
<dbReference type="Proteomes" id="UP000216207">
    <property type="component" value="Unassembled WGS sequence"/>
</dbReference>
<dbReference type="RefSeq" id="WP_063609677.1">
    <property type="nucleotide sequence ID" value="NZ_BOQS01000009.1"/>
</dbReference>
<name>A0A268P423_SHOCL</name>
<dbReference type="AlphaFoldDB" id="A0A268P423"/>
<dbReference type="Pfam" id="PF11116">
    <property type="entry name" value="DUF2624"/>
    <property type="match status" value="1"/>
</dbReference>
<dbReference type="EMBL" id="NPCC01000004">
    <property type="protein sequence ID" value="PAE90514.1"/>
    <property type="molecule type" value="Genomic_DNA"/>
</dbReference>
<protein>
    <submittedName>
        <fullName evidence="1">DUF2624 domain-containing protein</fullName>
    </submittedName>
</protein>
<evidence type="ECO:0000313" key="2">
    <source>
        <dbReference type="Proteomes" id="UP000216207"/>
    </source>
</evidence>
<proteinExistence type="predicted"/>